<sequence>MPLKEKVCSFLLDVVEVAKSHSGKNLPEAFHNILLDFDIEDKVCIPFVKSP</sequence>
<proteinExistence type="predicted"/>
<protein>
    <submittedName>
        <fullName evidence="1">Uncharacterized protein</fullName>
    </submittedName>
</protein>
<name>A0A9P6ABG6_9AGAM</name>
<organism evidence="1 2">
    <name type="scientific">Hydnum rufescens UP504</name>
    <dbReference type="NCBI Taxonomy" id="1448309"/>
    <lineage>
        <taxon>Eukaryota</taxon>
        <taxon>Fungi</taxon>
        <taxon>Dikarya</taxon>
        <taxon>Basidiomycota</taxon>
        <taxon>Agaricomycotina</taxon>
        <taxon>Agaricomycetes</taxon>
        <taxon>Cantharellales</taxon>
        <taxon>Hydnaceae</taxon>
        <taxon>Hydnum</taxon>
    </lineage>
</organism>
<evidence type="ECO:0000313" key="1">
    <source>
        <dbReference type="EMBL" id="KAF9503045.1"/>
    </source>
</evidence>
<comment type="caution">
    <text evidence="1">The sequence shown here is derived from an EMBL/GenBank/DDBJ whole genome shotgun (WGS) entry which is preliminary data.</text>
</comment>
<dbReference type="Proteomes" id="UP000886523">
    <property type="component" value="Unassembled WGS sequence"/>
</dbReference>
<reference evidence="1" key="1">
    <citation type="journal article" date="2020" name="Nat. Commun.">
        <title>Large-scale genome sequencing of mycorrhizal fungi provides insights into the early evolution of symbiotic traits.</title>
        <authorList>
            <person name="Miyauchi S."/>
            <person name="Kiss E."/>
            <person name="Kuo A."/>
            <person name="Drula E."/>
            <person name="Kohler A."/>
            <person name="Sanchez-Garcia M."/>
            <person name="Morin E."/>
            <person name="Andreopoulos B."/>
            <person name="Barry K.W."/>
            <person name="Bonito G."/>
            <person name="Buee M."/>
            <person name="Carver A."/>
            <person name="Chen C."/>
            <person name="Cichocki N."/>
            <person name="Clum A."/>
            <person name="Culley D."/>
            <person name="Crous P.W."/>
            <person name="Fauchery L."/>
            <person name="Girlanda M."/>
            <person name="Hayes R.D."/>
            <person name="Keri Z."/>
            <person name="LaButti K."/>
            <person name="Lipzen A."/>
            <person name="Lombard V."/>
            <person name="Magnuson J."/>
            <person name="Maillard F."/>
            <person name="Murat C."/>
            <person name="Nolan M."/>
            <person name="Ohm R.A."/>
            <person name="Pangilinan J."/>
            <person name="Pereira M.F."/>
            <person name="Perotto S."/>
            <person name="Peter M."/>
            <person name="Pfister S."/>
            <person name="Riley R."/>
            <person name="Sitrit Y."/>
            <person name="Stielow J.B."/>
            <person name="Szollosi G."/>
            <person name="Zifcakova L."/>
            <person name="Stursova M."/>
            <person name="Spatafora J.W."/>
            <person name="Tedersoo L."/>
            <person name="Vaario L.M."/>
            <person name="Yamada A."/>
            <person name="Yan M."/>
            <person name="Wang P."/>
            <person name="Xu J."/>
            <person name="Bruns T."/>
            <person name="Baldrian P."/>
            <person name="Vilgalys R."/>
            <person name="Dunand C."/>
            <person name="Henrissat B."/>
            <person name="Grigoriev I.V."/>
            <person name="Hibbett D."/>
            <person name="Nagy L.G."/>
            <person name="Martin F.M."/>
        </authorList>
    </citation>
    <scope>NUCLEOTIDE SEQUENCE</scope>
    <source>
        <strain evidence="1">UP504</strain>
    </source>
</reference>
<evidence type="ECO:0000313" key="2">
    <source>
        <dbReference type="Proteomes" id="UP000886523"/>
    </source>
</evidence>
<dbReference type="EMBL" id="MU129469">
    <property type="protein sequence ID" value="KAF9503045.1"/>
    <property type="molecule type" value="Genomic_DNA"/>
</dbReference>
<gene>
    <name evidence="1" type="ORF">BS47DRAFT_1402813</name>
</gene>
<keyword evidence="2" id="KW-1185">Reference proteome</keyword>
<dbReference type="AlphaFoldDB" id="A0A9P6ABG6"/>
<dbReference type="OrthoDB" id="2687121at2759"/>
<accession>A0A9P6ABG6</accession>